<keyword evidence="2" id="KW-0560">Oxidoreductase</keyword>
<keyword evidence="4" id="KW-1185">Reference proteome</keyword>
<dbReference type="FunFam" id="3.40.50.720:FF:000084">
    <property type="entry name" value="Short-chain dehydrogenase reductase"/>
    <property type="match status" value="1"/>
</dbReference>
<evidence type="ECO:0000256" key="1">
    <source>
        <dbReference type="ARBA" id="ARBA00006484"/>
    </source>
</evidence>
<evidence type="ECO:0000313" key="3">
    <source>
        <dbReference type="EMBL" id="SNT57734.1"/>
    </source>
</evidence>
<organism evidence="3 4">
    <name type="scientific">Actinacidiphila glaucinigra</name>
    <dbReference type="NCBI Taxonomy" id="235986"/>
    <lineage>
        <taxon>Bacteria</taxon>
        <taxon>Bacillati</taxon>
        <taxon>Actinomycetota</taxon>
        <taxon>Actinomycetes</taxon>
        <taxon>Kitasatosporales</taxon>
        <taxon>Streptomycetaceae</taxon>
        <taxon>Actinacidiphila</taxon>
    </lineage>
</organism>
<dbReference type="EMBL" id="FZOF01000046">
    <property type="protein sequence ID" value="SNT57734.1"/>
    <property type="molecule type" value="Genomic_DNA"/>
</dbReference>
<accession>A0A239NTQ4</accession>
<dbReference type="RefSeq" id="WP_089229143.1">
    <property type="nucleotide sequence ID" value="NZ_FZOF01000046.1"/>
</dbReference>
<evidence type="ECO:0000256" key="2">
    <source>
        <dbReference type="ARBA" id="ARBA00023002"/>
    </source>
</evidence>
<name>A0A239NTQ4_9ACTN</name>
<dbReference type="PANTHER" id="PTHR42760:SF133">
    <property type="entry name" value="3-OXOACYL-[ACYL-CARRIER-PROTEIN] REDUCTASE"/>
    <property type="match status" value="1"/>
</dbReference>
<dbReference type="PANTHER" id="PTHR42760">
    <property type="entry name" value="SHORT-CHAIN DEHYDROGENASES/REDUCTASES FAMILY MEMBER"/>
    <property type="match status" value="1"/>
</dbReference>
<dbReference type="Proteomes" id="UP000198280">
    <property type="component" value="Unassembled WGS sequence"/>
</dbReference>
<comment type="similarity">
    <text evidence="1">Belongs to the short-chain dehydrogenases/reductases (SDR) family.</text>
</comment>
<dbReference type="InterPro" id="IPR036291">
    <property type="entry name" value="NAD(P)-bd_dom_sf"/>
</dbReference>
<dbReference type="PRINTS" id="PR00080">
    <property type="entry name" value="SDRFAMILY"/>
</dbReference>
<dbReference type="SUPFAM" id="SSF51735">
    <property type="entry name" value="NAD(P)-binding Rossmann-fold domains"/>
    <property type="match status" value="1"/>
</dbReference>
<dbReference type="Pfam" id="PF13561">
    <property type="entry name" value="adh_short_C2"/>
    <property type="match status" value="1"/>
</dbReference>
<evidence type="ECO:0000313" key="4">
    <source>
        <dbReference type="Proteomes" id="UP000198280"/>
    </source>
</evidence>
<dbReference type="AlphaFoldDB" id="A0A239NTQ4"/>
<gene>
    <name evidence="3" type="ORF">SAMN05216252_14619</name>
</gene>
<dbReference type="InterPro" id="IPR002347">
    <property type="entry name" value="SDR_fam"/>
</dbReference>
<proteinExistence type="inferred from homology"/>
<dbReference type="OrthoDB" id="8959163at2"/>
<dbReference type="Gene3D" id="3.40.50.720">
    <property type="entry name" value="NAD(P)-binding Rossmann-like Domain"/>
    <property type="match status" value="1"/>
</dbReference>
<reference evidence="3 4" key="1">
    <citation type="submission" date="2017-06" db="EMBL/GenBank/DDBJ databases">
        <authorList>
            <person name="Kim H.J."/>
            <person name="Triplett B.A."/>
        </authorList>
    </citation>
    <scope>NUCLEOTIDE SEQUENCE [LARGE SCALE GENOMIC DNA]</scope>
    <source>
        <strain evidence="3 4">CGMCC 4.1858</strain>
    </source>
</reference>
<dbReference type="PRINTS" id="PR00081">
    <property type="entry name" value="GDHRDH"/>
</dbReference>
<protein>
    <submittedName>
        <fullName evidence="3">3-oxoacyl-[acyl-carrier protein] reductase/bacilysin biosynthesis oxidoreductase BacG</fullName>
    </submittedName>
</protein>
<sequence length="269" mass="27198">MAAGWNLEGRTAFVTGGSRGLGYAIAQALLERGAKVAIAARDEAAVKAAAGRLTAGGRAEDVLPVVADVTDAESVNSALATVHAWQGSLDIVVNNAGPQLAPSPLDKADEQIVAGAFDTKLIGFLRVAQAALPFLSRTGSGSIVNVVGATAHAVIPNTGPTAIVNAGVVALTSYLATEAASSNIRVNAISPGMTKTEGWLTKTEAMGAQQGKSAEEVRAGMVQGLGIRLNRWAEPTEIGAAAAFLASDDASYVTGQVLRVDGGLSKPVA</sequence>
<dbReference type="GO" id="GO:0016616">
    <property type="term" value="F:oxidoreductase activity, acting on the CH-OH group of donors, NAD or NADP as acceptor"/>
    <property type="evidence" value="ECO:0007669"/>
    <property type="project" value="TreeGrafter"/>
</dbReference>